<dbReference type="AlphaFoldDB" id="A0A5N8XBI6"/>
<comment type="caution">
    <text evidence="2">The sequence shown here is derived from an EMBL/GenBank/DDBJ whole genome shotgun (WGS) entry which is preliminary data.</text>
</comment>
<evidence type="ECO:0008006" key="4">
    <source>
        <dbReference type="Google" id="ProtNLM"/>
    </source>
</evidence>
<accession>A0A5N8XBI6</accession>
<evidence type="ECO:0000313" key="2">
    <source>
        <dbReference type="EMBL" id="MPY56268.1"/>
    </source>
</evidence>
<dbReference type="EMBL" id="VJZC01000012">
    <property type="protein sequence ID" value="MPY56268.1"/>
    <property type="molecule type" value="Genomic_DNA"/>
</dbReference>
<proteinExistence type="predicted"/>
<feature type="compositionally biased region" description="Basic and acidic residues" evidence="1">
    <location>
        <begin position="186"/>
        <end position="213"/>
    </location>
</feature>
<dbReference type="Proteomes" id="UP000400924">
    <property type="component" value="Unassembled WGS sequence"/>
</dbReference>
<evidence type="ECO:0000256" key="1">
    <source>
        <dbReference type="SAM" id="MobiDB-lite"/>
    </source>
</evidence>
<feature type="region of interest" description="Disordered" evidence="1">
    <location>
        <begin position="158"/>
        <end position="221"/>
    </location>
</feature>
<sequence length="221" mass="23848">MTAPGFHPTHVVPQDGLPAWETPDPSRPTVPLDALLPVQLVERHGDWGHVVCANGWSAWVDGRLLVAVPRDPPAAGADPSRARDPRPLLARAEETLGRYRSIIEDLADGNLDGQSFRDGTLGLRIGLVVDGESLWLYDTDHDQWLYCDGAQLSTYATPRAPAAADEPAPVVRETEARPVSEPGSEGGRDHEPTRLAGEPERESGGGRDREPTRIVRPGDAG</sequence>
<dbReference type="RefSeq" id="WP_152769745.1">
    <property type="nucleotide sequence ID" value="NZ_VJZC01000012.1"/>
</dbReference>
<organism evidence="2 3">
    <name type="scientific">Streptomyces spongiae</name>
    <dbReference type="NCBI Taxonomy" id="565072"/>
    <lineage>
        <taxon>Bacteria</taxon>
        <taxon>Bacillati</taxon>
        <taxon>Actinomycetota</taxon>
        <taxon>Actinomycetes</taxon>
        <taxon>Kitasatosporales</taxon>
        <taxon>Streptomycetaceae</taxon>
        <taxon>Streptomyces</taxon>
    </lineage>
</organism>
<gene>
    <name evidence="2" type="ORF">FNH08_03465</name>
</gene>
<feature type="region of interest" description="Disordered" evidence="1">
    <location>
        <begin position="1"/>
        <end position="26"/>
    </location>
</feature>
<dbReference type="OrthoDB" id="4500964at2"/>
<evidence type="ECO:0000313" key="3">
    <source>
        <dbReference type="Proteomes" id="UP000400924"/>
    </source>
</evidence>
<keyword evidence="3" id="KW-1185">Reference proteome</keyword>
<feature type="compositionally biased region" description="Low complexity" evidence="1">
    <location>
        <begin position="158"/>
        <end position="169"/>
    </location>
</feature>
<name>A0A5N8XBI6_9ACTN</name>
<protein>
    <recommendedName>
        <fullName evidence="4">SH3 domain-containing protein</fullName>
    </recommendedName>
</protein>
<reference evidence="2 3" key="1">
    <citation type="submission" date="2019-07" db="EMBL/GenBank/DDBJ databases">
        <title>New species of Amycolatopsis and Streptomyces.</title>
        <authorList>
            <person name="Duangmal K."/>
            <person name="Teo W.F.A."/>
            <person name="Lipun K."/>
        </authorList>
    </citation>
    <scope>NUCLEOTIDE SEQUENCE [LARGE SCALE GENOMIC DNA]</scope>
    <source>
        <strain evidence="2 3">NBRC 106415</strain>
    </source>
</reference>